<dbReference type="Pfam" id="PF03171">
    <property type="entry name" value="2OG-FeII_Oxy"/>
    <property type="match status" value="1"/>
</dbReference>
<evidence type="ECO:0000313" key="4">
    <source>
        <dbReference type="Proteomes" id="UP000663854"/>
    </source>
</evidence>
<keyword evidence="5" id="KW-1185">Reference proteome</keyword>
<dbReference type="Proteomes" id="UP000663870">
    <property type="component" value="Unassembled WGS sequence"/>
</dbReference>
<evidence type="ECO:0000313" key="2">
    <source>
        <dbReference type="EMBL" id="CAF1045979.1"/>
    </source>
</evidence>
<dbReference type="Proteomes" id="UP000663854">
    <property type="component" value="Unassembled WGS sequence"/>
</dbReference>
<dbReference type="SUPFAM" id="SSF51197">
    <property type="entry name" value="Clavaminate synthase-like"/>
    <property type="match status" value="1"/>
</dbReference>
<protein>
    <recommendedName>
        <fullName evidence="1">Isopenicillin N synthase-like Fe(2+) 2OG dioxygenase domain-containing protein</fullName>
    </recommendedName>
</protein>
<dbReference type="Gene3D" id="2.60.120.330">
    <property type="entry name" value="B-lactam Antibiotic, Isopenicillin N Synthase, Chain"/>
    <property type="match status" value="1"/>
</dbReference>
<gene>
    <name evidence="3" type="ORF">JXQ802_LOCUS30749</name>
    <name evidence="2" type="ORF">PYM288_LOCUS16896</name>
</gene>
<dbReference type="AlphaFoldDB" id="A0A814K8G8"/>
<feature type="domain" description="Isopenicillin N synthase-like Fe(2+) 2OG dioxygenase" evidence="1">
    <location>
        <begin position="27"/>
        <end position="118"/>
    </location>
</feature>
<sequence>MKYGPHVLAPTGSDLARFGKLGTVLASFHSDIGFLTIHGRARFPGLFVWTREGKRLAVKVAQGCLLLQAGKQFEWLTGGQVLAGFHEVVVSEQTVQVIDEASKVGRSLWRVSSTMFTHIASDRILQPLKPFATPETMKKYPPIKAGAQVLAELAAVNLGKTLDADGEPIVAAM</sequence>
<dbReference type="InterPro" id="IPR044861">
    <property type="entry name" value="IPNS-like_FE2OG_OXY"/>
</dbReference>
<comment type="caution">
    <text evidence="2">The sequence shown here is derived from an EMBL/GenBank/DDBJ whole genome shotgun (WGS) entry which is preliminary data.</text>
</comment>
<accession>A0A814K8G8</accession>
<evidence type="ECO:0000313" key="5">
    <source>
        <dbReference type="Proteomes" id="UP000663870"/>
    </source>
</evidence>
<dbReference type="EMBL" id="CAJNOH010000457">
    <property type="protein sequence ID" value="CAF1045979.1"/>
    <property type="molecule type" value="Genomic_DNA"/>
</dbReference>
<evidence type="ECO:0000259" key="1">
    <source>
        <dbReference type="Pfam" id="PF03171"/>
    </source>
</evidence>
<dbReference type="InterPro" id="IPR027443">
    <property type="entry name" value="IPNS-like_sf"/>
</dbReference>
<name>A0A814K8G8_9BILA</name>
<reference evidence="2" key="1">
    <citation type="submission" date="2021-02" db="EMBL/GenBank/DDBJ databases">
        <authorList>
            <person name="Nowell W R."/>
        </authorList>
    </citation>
    <scope>NUCLEOTIDE SEQUENCE</scope>
</reference>
<organism evidence="2 4">
    <name type="scientific">Rotaria sordida</name>
    <dbReference type="NCBI Taxonomy" id="392033"/>
    <lineage>
        <taxon>Eukaryota</taxon>
        <taxon>Metazoa</taxon>
        <taxon>Spiralia</taxon>
        <taxon>Gnathifera</taxon>
        <taxon>Rotifera</taxon>
        <taxon>Eurotatoria</taxon>
        <taxon>Bdelloidea</taxon>
        <taxon>Philodinida</taxon>
        <taxon>Philodinidae</taxon>
        <taxon>Rotaria</taxon>
    </lineage>
</organism>
<evidence type="ECO:0000313" key="3">
    <source>
        <dbReference type="EMBL" id="CAF1324948.1"/>
    </source>
</evidence>
<dbReference type="EMBL" id="CAJNOL010001265">
    <property type="protein sequence ID" value="CAF1324948.1"/>
    <property type="molecule type" value="Genomic_DNA"/>
</dbReference>
<proteinExistence type="predicted"/>